<dbReference type="GO" id="GO:0043489">
    <property type="term" value="P:RNA stabilization"/>
    <property type="evidence" value="ECO:0007669"/>
    <property type="project" value="TreeGrafter"/>
</dbReference>
<dbReference type="AlphaFoldDB" id="A0AAD5X1E6"/>
<keyword evidence="1" id="KW-0479">Metal-binding</keyword>
<evidence type="ECO:0000313" key="5">
    <source>
        <dbReference type="EMBL" id="KAJ3044958.1"/>
    </source>
</evidence>
<gene>
    <name evidence="5" type="primary">ZCCHC17</name>
    <name evidence="5" type="ORF">HK097_001343</name>
</gene>
<evidence type="ECO:0000259" key="4">
    <source>
        <dbReference type="PROSITE" id="PS50158"/>
    </source>
</evidence>
<dbReference type="InterPro" id="IPR012340">
    <property type="entry name" value="NA-bd_OB-fold"/>
</dbReference>
<dbReference type="Pfam" id="PF00575">
    <property type="entry name" value="S1"/>
    <property type="match status" value="1"/>
</dbReference>
<feature type="compositionally biased region" description="Basic and acidic residues" evidence="2">
    <location>
        <begin position="1"/>
        <end position="22"/>
    </location>
</feature>
<keyword evidence="1" id="KW-0862">Zinc</keyword>
<dbReference type="PROSITE" id="PS50126">
    <property type="entry name" value="S1"/>
    <property type="match status" value="1"/>
</dbReference>
<dbReference type="GO" id="GO:0008270">
    <property type="term" value="F:zinc ion binding"/>
    <property type="evidence" value="ECO:0007669"/>
    <property type="project" value="UniProtKB-KW"/>
</dbReference>
<dbReference type="EMBL" id="JADGJD010001262">
    <property type="protein sequence ID" value="KAJ3044958.1"/>
    <property type="molecule type" value="Genomic_DNA"/>
</dbReference>
<feature type="domain" description="CCHC-type" evidence="4">
    <location>
        <begin position="175"/>
        <end position="190"/>
    </location>
</feature>
<accession>A0AAD5X1E6</accession>
<feature type="compositionally biased region" description="Basic residues" evidence="2">
    <location>
        <begin position="241"/>
        <end position="268"/>
    </location>
</feature>
<dbReference type="InterPro" id="IPR003029">
    <property type="entry name" value="S1_domain"/>
</dbReference>
<sequence>MHPDRQRQLDRRRDEDHGDHSPSRRRRYSHDGSTRDYDQSSHAGGSHRGRHQKEAPPLGSIHQGKVERVESYGAFISLDAAGYRNGLVHISQISQYHVKEASDVLEVGEHIWVKVIEISPEGKVSLSMKFVDQSRGQDLDPNNVKLELERKARASGEPVRKKHKLGTEDAILNVKCLRCGGTGHIPSDCRVPLSSKKSATTSYDILEDDPELDGALELQRNKAEKGSESSNLDSALEVLRKARKDKKDGKKKKKKDKDKKKAKHKLRDRSRERHGDRGRSRSRSRDRHGDTNRKRRRSFSGSSGSGSD</sequence>
<dbReference type="InterPro" id="IPR001878">
    <property type="entry name" value="Znf_CCHC"/>
</dbReference>
<dbReference type="PROSITE" id="PS50158">
    <property type="entry name" value="ZF_CCHC"/>
    <property type="match status" value="1"/>
</dbReference>
<dbReference type="SMART" id="SM00316">
    <property type="entry name" value="S1"/>
    <property type="match status" value="1"/>
</dbReference>
<keyword evidence="6" id="KW-1185">Reference proteome</keyword>
<comment type="caution">
    <text evidence="5">The sequence shown here is derived from an EMBL/GenBank/DDBJ whole genome shotgun (WGS) entry which is preliminary data.</text>
</comment>
<name>A0AAD5X1E6_9FUNG</name>
<keyword evidence="1" id="KW-0863">Zinc-finger</keyword>
<dbReference type="Gene3D" id="2.40.50.140">
    <property type="entry name" value="Nucleic acid-binding proteins"/>
    <property type="match status" value="1"/>
</dbReference>
<protein>
    <submittedName>
        <fullName evidence="5">Nucleolar protein of 40 kDa</fullName>
    </submittedName>
</protein>
<dbReference type="SUPFAM" id="SSF50249">
    <property type="entry name" value="Nucleic acid-binding proteins"/>
    <property type="match status" value="1"/>
</dbReference>
<dbReference type="GO" id="GO:0003723">
    <property type="term" value="F:RNA binding"/>
    <property type="evidence" value="ECO:0007669"/>
    <property type="project" value="TreeGrafter"/>
</dbReference>
<evidence type="ECO:0000256" key="2">
    <source>
        <dbReference type="SAM" id="MobiDB-lite"/>
    </source>
</evidence>
<evidence type="ECO:0000313" key="6">
    <source>
        <dbReference type="Proteomes" id="UP001212841"/>
    </source>
</evidence>
<dbReference type="PANTHER" id="PTHR15838:SF1">
    <property type="entry name" value="ZINC FINGER CCHC DOMAIN-CONTAINING PROTEIN 17"/>
    <property type="match status" value="1"/>
</dbReference>
<feature type="compositionally biased region" description="Basic and acidic residues" evidence="2">
    <location>
        <begin position="269"/>
        <end position="279"/>
    </location>
</feature>
<dbReference type="PANTHER" id="PTHR15838">
    <property type="entry name" value="NUCLEOLAR PROTEIN OF 40 KDA"/>
    <property type="match status" value="1"/>
</dbReference>
<feature type="region of interest" description="Disordered" evidence="2">
    <location>
        <begin position="221"/>
        <end position="308"/>
    </location>
</feature>
<evidence type="ECO:0000259" key="3">
    <source>
        <dbReference type="PROSITE" id="PS50126"/>
    </source>
</evidence>
<feature type="region of interest" description="Disordered" evidence="2">
    <location>
        <begin position="1"/>
        <end position="63"/>
    </location>
</feature>
<evidence type="ECO:0000256" key="1">
    <source>
        <dbReference type="PROSITE-ProRule" id="PRU00047"/>
    </source>
</evidence>
<proteinExistence type="predicted"/>
<feature type="compositionally biased region" description="Basic and acidic residues" evidence="2">
    <location>
        <begin position="29"/>
        <end position="39"/>
    </location>
</feature>
<feature type="domain" description="S1 motif" evidence="3">
    <location>
        <begin position="59"/>
        <end position="129"/>
    </location>
</feature>
<organism evidence="5 6">
    <name type="scientific">Rhizophlyctis rosea</name>
    <dbReference type="NCBI Taxonomy" id="64517"/>
    <lineage>
        <taxon>Eukaryota</taxon>
        <taxon>Fungi</taxon>
        <taxon>Fungi incertae sedis</taxon>
        <taxon>Chytridiomycota</taxon>
        <taxon>Chytridiomycota incertae sedis</taxon>
        <taxon>Chytridiomycetes</taxon>
        <taxon>Rhizophlyctidales</taxon>
        <taxon>Rhizophlyctidaceae</taxon>
        <taxon>Rhizophlyctis</taxon>
    </lineage>
</organism>
<dbReference type="Proteomes" id="UP001212841">
    <property type="component" value="Unassembled WGS sequence"/>
</dbReference>
<reference evidence="5" key="1">
    <citation type="submission" date="2020-05" db="EMBL/GenBank/DDBJ databases">
        <title>Phylogenomic resolution of chytrid fungi.</title>
        <authorList>
            <person name="Stajich J.E."/>
            <person name="Amses K."/>
            <person name="Simmons R."/>
            <person name="Seto K."/>
            <person name="Myers J."/>
            <person name="Bonds A."/>
            <person name="Quandt C.A."/>
            <person name="Barry K."/>
            <person name="Liu P."/>
            <person name="Grigoriev I."/>
            <person name="Longcore J.E."/>
            <person name="James T.Y."/>
        </authorList>
    </citation>
    <scope>NUCLEOTIDE SEQUENCE</scope>
    <source>
        <strain evidence="5">JEL0318</strain>
    </source>
</reference>